<dbReference type="RefSeq" id="WP_169249096.1">
    <property type="nucleotide sequence ID" value="NZ_SPMZ01000032.1"/>
</dbReference>
<organism evidence="2 3">
    <name type="scientific">Candidatus Competibacter phosphatis</name>
    <dbReference type="NCBI Taxonomy" id="221280"/>
    <lineage>
        <taxon>Bacteria</taxon>
        <taxon>Pseudomonadati</taxon>
        <taxon>Pseudomonadota</taxon>
        <taxon>Gammaproteobacteria</taxon>
        <taxon>Candidatus Competibacteraceae</taxon>
        <taxon>Candidatus Competibacter</taxon>
    </lineage>
</organism>
<evidence type="ECO:0000256" key="1">
    <source>
        <dbReference type="SAM" id="SignalP"/>
    </source>
</evidence>
<proteinExistence type="predicted"/>
<sequence>MRHVVLYLFLLFPLTGYAAPSDPTCAVEAETYNSKEVLCAIPQTAEPRSYEFTARFSGGHDDTRASIKTTLDAKPLACEDGSKKELFGEDGDVSLLCRFVVSGMSGNQSQLRVTIRWSHAEYTDFRLAGP</sequence>
<dbReference type="Proteomes" id="UP000760480">
    <property type="component" value="Unassembled WGS sequence"/>
</dbReference>
<feature type="signal peptide" evidence="1">
    <location>
        <begin position="1"/>
        <end position="18"/>
    </location>
</feature>
<name>A0ABX1TM84_9GAMM</name>
<evidence type="ECO:0000313" key="3">
    <source>
        <dbReference type="Proteomes" id="UP000760480"/>
    </source>
</evidence>
<accession>A0ABX1TM84</accession>
<protein>
    <submittedName>
        <fullName evidence="2">Uncharacterized protein</fullName>
    </submittedName>
</protein>
<keyword evidence="1" id="KW-0732">Signal</keyword>
<gene>
    <name evidence="2" type="ORF">E4P82_11850</name>
</gene>
<reference evidence="2 3" key="1">
    <citation type="submission" date="2019-03" db="EMBL/GenBank/DDBJ databases">
        <title>Metabolic reconstructions from genomes of highly enriched 'Candidatus Accumulibacter' and 'Candidatus Competibacter' bioreactor populations.</title>
        <authorList>
            <person name="Annavajhala M.K."/>
            <person name="Welles L."/>
            <person name="Abbas B."/>
            <person name="Sorokin D."/>
            <person name="Park H."/>
            <person name="Van Loosdrecht M."/>
            <person name="Chandran K."/>
        </authorList>
    </citation>
    <scope>NUCLEOTIDE SEQUENCE [LARGE SCALE GENOMIC DNA]</scope>
    <source>
        <strain evidence="2 3">SBR_G</strain>
    </source>
</reference>
<evidence type="ECO:0000313" key="2">
    <source>
        <dbReference type="EMBL" id="NMQ19831.1"/>
    </source>
</evidence>
<feature type="chain" id="PRO_5046678852" evidence="1">
    <location>
        <begin position="19"/>
        <end position="130"/>
    </location>
</feature>
<keyword evidence="3" id="KW-1185">Reference proteome</keyword>
<dbReference type="EMBL" id="SPMZ01000032">
    <property type="protein sequence ID" value="NMQ19831.1"/>
    <property type="molecule type" value="Genomic_DNA"/>
</dbReference>
<comment type="caution">
    <text evidence="2">The sequence shown here is derived from an EMBL/GenBank/DDBJ whole genome shotgun (WGS) entry which is preliminary data.</text>
</comment>